<evidence type="ECO:0000256" key="6">
    <source>
        <dbReference type="SAM" id="SignalP"/>
    </source>
</evidence>
<sequence>MTFTRRTRPRWLLALSVAALALALAATTVLAMDPSKDYYKVLGVKKSFSDRELKKAYRTLALKYHPDKVEDESEKESAKAKFVEVSEAYEVLSDPKKKEEYDEARAMGGGRGAAGQGGFGGAGGFGGGGHRSFEASMDAFKMFEQFFGGAAFGGGGGRRRGGAGHSEFQFSGMDGFGGFHPGGGGQRGRHGGAAPALYAKDSPVRALSKKKFPGKDANNEWLVQFYSEQDQPSVKFRDHYETIARDLNGKVKVGAVNCDKYQSFCRSMGVSSFPTFMYVWEGKKETYDGDLDEYLVYNFAIERHIARLKKSREAGAIEKLHAGNEAKLCNLGVDRNPSGSSLCAVFVLSADAARRERELAVAREVTKKFRHSKELKFAFVDWRTQDRVLKKLLAGAKKDPTLMILRSKRGTLRVGTHPQDASFGLETLSSTVERALGGDLALQPTDASLHFK</sequence>
<dbReference type="Pfam" id="PF00226">
    <property type="entry name" value="DnaJ"/>
    <property type="match status" value="1"/>
</dbReference>
<feature type="chain" id="PRO_5042165394" description="DnaJ homolog subfamily C member 16" evidence="6">
    <location>
        <begin position="32"/>
        <end position="452"/>
    </location>
</feature>
<keyword evidence="6" id="KW-0732">Signal</keyword>
<organism evidence="8 9">
    <name type="scientific">Pythium insidiosum</name>
    <name type="common">Pythiosis disease agent</name>
    <dbReference type="NCBI Taxonomy" id="114742"/>
    <lineage>
        <taxon>Eukaryota</taxon>
        <taxon>Sar</taxon>
        <taxon>Stramenopiles</taxon>
        <taxon>Oomycota</taxon>
        <taxon>Peronosporomycetes</taxon>
        <taxon>Pythiales</taxon>
        <taxon>Pythiaceae</taxon>
        <taxon>Pythium</taxon>
    </lineage>
</organism>
<dbReference type="GO" id="GO:0006914">
    <property type="term" value="P:autophagy"/>
    <property type="evidence" value="ECO:0007669"/>
    <property type="project" value="UniProtKB-KW"/>
</dbReference>
<comment type="function">
    <text evidence="4">Plays an important role in regulating the size of autophagosomes during the formation process.</text>
</comment>
<keyword evidence="9" id="KW-1185">Reference proteome</keyword>
<evidence type="ECO:0000256" key="3">
    <source>
        <dbReference type="ARBA" id="ARBA00023006"/>
    </source>
</evidence>
<evidence type="ECO:0000256" key="2">
    <source>
        <dbReference type="ARBA" id="ARBA00020921"/>
    </source>
</evidence>
<dbReference type="PROSITE" id="PS00636">
    <property type="entry name" value="DNAJ_1"/>
    <property type="match status" value="1"/>
</dbReference>
<comment type="caution">
    <text evidence="8">The sequence shown here is derived from an EMBL/GenBank/DDBJ whole genome shotgun (WGS) entry which is preliminary data.</text>
</comment>
<dbReference type="Gene3D" id="1.10.287.110">
    <property type="entry name" value="DnaJ domain"/>
    <property type="match status" value="1"/>
</dbReference>
<dbReference type="SUPFAM" id="SSF52833">
    <property type="entry name" value="Thioredoxin-like"/>
    <property type="match status" value="1"/>
</dbReference>
<evidence type="ECO:0000256" key="4">
    <source>
        <dbReference type="ARBA" id="ARBA00035002"/>
    </source>
</evidence>
<accession>A0AAD5QDA0</accession>
<dbReference type="PANTHER" id="PTHR45184">
    <property type="entry name" value="DNAJ PROTEIN ERDJ3A"/>
    <property type="match status" value="1"/>
</dbReference>
<keyword evidence="3" id="KW-0072">Autophagy</keyword>
<dbReference type="Proteomes" id="UP001209570">
    <property type="component" value="Unassembled WGS sequence"/>
</dbReference>
<dbReference type="InterPro" id="IPR052842">
    <property type="entry name" value="ER_Co-chaperone"/>
</dbReference>
<dbReference type="PROSITE" id="PS50076">
    <property type="entry name" value="DNAJ_2"/>
    <property type="match status" value="1"/>
</dbReference>
<dbReference type="InterPro" id="IPR036249">
    <property type="entry name" value="Thioredoxin-like_sf"/>
</dbReference>
<evidence type="ECO:0000256" key="1">
    <source>
        <dbReference type="ARBA" id="ARBA00004163"/>
    </source>
</evidence>
<evidence type="ECO:0000313" key="9">
    <source>
        <dbReference type="Proteomes" id="UP001209570"/>
    </source>
</evidence>
<dbReference type="InterPro" id="IPR018253">
    <property type="entry name" value="DnaJ_domain_CS"/>
</dbReference>
<dbReference type="GO" id="GO:0005789">
    <property type="term" value="C:endoplasmic reticulum membrane"/>
    <property type="evidence" value="ECO:0007669"/>
    <property type="project" value="UniProtKB-SubCell"/>
</dbReference>
<feature type="signal peptide" evidence="6">
    <location>
        <begin position="1"/>
        <end position="31"/>
    </location>
</feature>
<dbReference type="Pfam" id="PF00085">
    <property type="entry name" value="Thioredoxin"/>
    <property type="match status" value="1"/>
</dbReference>
<dbReference type="Gene3D" id="3.40.30.10">
    <property type="entry name" value="Glutaredoxin"/>
    <property type="match status" value="1"/>
</dbReference>
<comment type="subcellular location">
    <subcellularLocation>
        <location evidence="1">Endoplasmic reticulum membrane</location>
        <topology evidence="1">Single-pass type IV membrane protein</topology>
    </subcellularLocation>
</comment>
<dbReference type="PANTHER" id="PTHR45184:SF1">
    <property type="entry name" value="DNAJ PROTEIN ERDJ3A"/>
    <property type="match status" value="1"/>
</dbReference>
<dbReference type="CDD" id="cd06257">
    <property type="entry name" value="DnaJ"/>
    <property type="match status" value="1"/>
</dbReference>
<feature type="domain" description="J" evidence="7">
    <location>
        <begin position="37"/>
        <end position="105"/>
    </location>
</feature>
<dbReference type="InterPro" id="IPR013766">
    <property type="entry name" value="Thioredoxin_domain"/>
</dbReference>
<dbReference type="EMBL" id="JAKCXM010000001">
    <property type="protein sequence ID" value="KAJ0410273.1"/>
    <property type="molecule type" value="Genomic_DNA"/>
</dbReference>
<dbReference type="AlphaFoldDB" id="A0AAD5QDA0"/>
<dbReference type="PRINTS" id="PR00625">
    <property type="entry name" value="JDOMAIN"/>
</dbReference>
<dbReference type="InterPro" id="IPR036869">
    <property type="entry name" value="J_dom_sf"/>
</dbReference>
<gene>
    <name evidence="8" type="ORF">P43SY_002605</name>
</gene>
<name>A0AAD5QDA0_PYTIN</name>
<dbReference type="CDD" id="cd02961">
    <property type="entry name" value="PDI_a_family"/>
    <property type="match status" value="1"/>
</dbReference>
<evidence type="ECO:0000256" key="5">
    <source>
        <dbReference type="ARBA" id="ARBA00035043"/>
    </source>
</evidence>
<reference evidence="8" key="1">
    <citation type="submission" date="2021-12" db="EMBL/GenBank/DDBJ databases">
        <title>Prjna785345.</title>
        <authorList>
            <person name="Rujirawat T."/>
            <person name="Krajaejun T."/>
        </authorList>
    </citation>
    <scope>NUCLEOTIDE SEQUENCE</scope>
    <source>
        <strain evidence="8">Pi057C3</strain>
    </source>
</reference>
<dbReference type="InterPro" id="IPR001623">
    <property type="entry name" value="DnaJ_domain"/>
</dbReference>
<dbReference type="SMART" id="SM00271">
    <property type="entry name" value="DnaJ"/>
    <property type="match status" value="1"/>
</dbReference>
<dbReference type="SUPFAM" id="SSF46565">
    <property type="entry name" value="Chaperone J-domain"/>
    <property type="match status" value="1"/>
</dbReference>
<proteinExistence type="predicted"/>
<evidence type="ECO:0000313" key="8">
    <source>
        <dbReference type="EMBL" id="KAJ0410273.1"/>
    </source>
</evidence>
<evidence type="ECO:0000259" key="7">
    <source>
        <dbReference type="PROSITE" id="PS50076"/>
    </source>
</evidence>
<protein>
    <recommendedName>
        <fullName evidence="2">DnaJ homolog subfamily C member 16</fullName>
    </recommendedName>
    <alternativeName>
        <fullName evidence="5">Endoplasmic reticulum DNA J domain-containing protein 8</fullName>
    </alternativeName>
</protein>